<evidence type="ECO:0000313" key="1">
    <source>
        <dbReference type="EMBL" id="ORX50198.1"/>
    </source>
</evidence>
<dbReference type="EMBL" id="MCGT01000024">
    <property type="protein sequence ID" value="ORX50198.1"/>
    <property type="molecule type" value="Genomic_DNA"/>
</dbReference>
<name>A0A1X2GD48_9FUNG</name>
<evidence type="ECO:0000313" key="2">
    <source>
        <dbReference type="Proteomes" id="UP000242146"/>
    </source>
</evidence>
<dbReference type="Proteomes" id="UP000242146">
    <property type="component" value="Unassembled WGS sequence"/>
</dbReference>
<accession>A0A1X2GD48</accession>
<sequence length="90" mass="10114">MPLFMLGCPWRCVCSLVDNGGPCSARAKPRSGLILMNSSAALLFFFKQEAMMHSKAAFSPLILNLTSIRHKRDAFLIQSVLSYQRDTRFC</sequence>
<reference evidence="1 2" key="1">
    <citation type="submission" date="2016-07" db="EMBL/GenBank/DDBJ databases">
        <title>Pervasive Adenine N6-methylation of Active Genes in Fungi.</title>
        <authorList>
            <consortium name="DOE Joint Genome Institute"/>
            <person name="Mondo S.J."/>
            <person name="Dannebaum R.O."/>
            <person name="Kuo R.C."/>
            <person name="Labutti K."/>
            <person name="Haridas S."/>
            <person name="Kuo A."/>
            <person name="Salamov A."/>
            <person name="Ahrendt S.R."/>
            <person name="Lipzen A."/>
            <person name="Sullivan W."/>
            <person name="Andreopoulos W.B."/>
            <person name="Clum A."/>
            <person name="Lindquist E."/>
            <person name="Daum C."/>
            <person name="Ramamoorthy G.K."/>
            <person name="Gryganskyi A."/>
            <person name="Culley D."/>
            <person name="Magnuson J.K."/>
            <person name="James T.Y."/>
            <person name="O'Malley M.A."/>
            <person name="Stajich J.E."/>
            <person name="Spatafora J.W."/>
            <person name="Visel A."/>
            <person name="Grigoriev I.V."/>
        </authorList>
    </citation>
    <scope>NUCLEOTIDE SEQUENCE [LARGE SCALE GENOMIC DNA]</scope>
    <source>
        <strain evidence="1 2">NRRL 3301</strain>
    </source>
</reference>
<protein>
    <submittedName>
        <fullName evidence="1">Uncharacterized protein</fullName>
    </submittedName>
</protein>
<dbReference type="AlphaFoldDB" id="A0A1X2GD48"/>
<gene>
    <name evidence="1" type="ORF">DM01DRAFT_1099323</name>
</gene>
<keyword evidence="2" id="KW-1185">Reference proteome</keyword>
<proteinExistence type="predicted"/>
<organism evidence="1 2">
    <name type="scientific">Hesseltinella vesiculosa</name>
    <dbReference type="NCBI Taxonomy" id="101127"/>
    <lineage>
        <taxon>Eukaryota</taxon>
        <taxon>Fungi</taxon>
        <taxon>Fungi incertae sedis</taxon>
        <taxon>Mucoromycota</taxon>
        <taxon>Mucoromycotina</taxon>
        <taxon>Mucoromycetes</taxon>
        <taxon>Mucorales</taxon>
        <taxon>Cunninghamellaceae</taxon>
        <taxon>Hesseltinella</taxon>
    </lineage>
</organism>
<comment type="caution">
    <text evidence="1">The sequence shown here is derived from an EMBL/GenBank/DDBJ whole genome shotgun (WGS) entry which is preliminary data.</text>
</comment>